<keyword evidence="3" id="KW-1185">Reference proteome</keyword>
<dbReference type="EMBL" id="JAVREJ010000002">
    <property type="protein sequence ID" value="MDT0348583.1"/>
    <property type="molecule type" value="Genomic_DNA"/>
</dbReference>
<feature type="transmembrane region" description="Helical" evidence="1">
    <location>
        <begin position="102"/>
        <end position="123"/>
    </location>
</feature>
<proteinExistence type="predicted"/>
<dbReference type="InterPro" id="IPR007165">
    <property type="entry name" value="Phage_holin_4_2"/>
</dbReference>
<keyword evidence="1" id="KW-0472">Membrane</keyword>
<feature type="transmembrane region" description="Helical" evidence="1">
    <location>
        <begin position="36"/>
        <end position="55"/>
    </location>
</feature>
<sequence>MRLTFAIVRIAVVAVALWVATKVVPGIGISGSSTGLLIAELVGVAAIFVVVEEILKPVIKTLGCLLYALTLGLIGLVVNALLLLLVGWLAERLGLPFVVDGFWAAFWGAIVVAVVSAVLHLLIPNRLDAR</sequence>
<protein>
    <submittedName>
        <fullName evidence="2">Phage holin family protein</fullName>
    </submittedName>
</protein>
<dbReference type="Proteomes" id="UP001183202">
    <property type="component" value="Unassembled WGS sequence"/>
</dbReference>
<name>A0ABU2N4Z4_9PSEU</name>
<keyword evidence="1" id="KW-0812">Transmembrane</keyword>
<dbReference type="RefSeq" id="WP_311554511.1">
    <property type="nucleotide sequence ID" value="NZ_JAVREJ010000002.1"/>
</dbReference>
<accession>A0ABU2N4Z4</accession>
<comment type="caution">
    <text evidence="2">The sequence shown here is derived from an EMBL/GenBank/DDBJ whole genome shotgun (WGS) entry which is preliminary data.</text>
</comment>
<keyword evidence="1" id="KW-1133">Transmembrane helix</keyword>
<dbReference type="Pfam" id="PF04020">
    <property type="entry name" value="Phage_holin_4_2"/>
    <property type="match status" value="1"/>
</dbReference>
<evidence type="ECO:0000313" key="3">
    <source>
        <dbReference type="Proteomes" id="UP001183202"/>
    </source>
</evidence>
<evidence type="ECO:0000313" key="2">
    <source>
        <dbReference type="EMBL" id="MDT0348583.1"/>
    </source>
</evidence>
<dbReference type="PANTHER" id="PTHR37309:SF1">
    <property type="entry name" value="SLR0284 PROTEIN"/>
    <property type="match status" value="1"/>
</dbReference>
<gene>
    <name evidence="2" type="ORF">RM445_03495</name>
</gene>
<evidence type="ECO:0000256" key="1">
    <source>
        <dbReference type="SAM" id="Phobius"/>
    </source>
</evidence>
<reference evidence="3" key="1">
    <citation type="submission" date="2023-07" db="EMBL/GenBank/DDBJ databases">
        <title>30 novel species of actinomycetes from the DSMZ collection.</title>
        <authorList>
            <person name="Nouioui I."/>
        </authorList>
    </citation>
    <scope>NUCLEOTIDE SEQUENCE [LARGE SCALE GENOMIC DNA]</scope>
    <source>
        <strain evidence="3">DSM 45834</strain>
    </source>
</reference>
<organism evidence="2 3">
    <name type="scientific">Pseudonocardia charpentierae</name>
    <dbReference type="NCBI Taxonomy" id="3075545"/>
    <lineage>
        <taxon>Bacteria</taxon>
        <taxon>Bacillati</taxon>
        <taxon>Actinomycetota</taxon>
        <taxon>Actinomycetes</taxon>
        <taxon>Pseudonocardiales</taxon>
        <taxon>Pseudonocardiaceae</taxon>
        <taxon>Pseudonocardia</taxon>
    </lineage>
</organism>
<dbReference type="PANTHER" id="PTHR37309">
    <property type="entry name" value="SLR0284 PROTEIN"/>
    <property type="match status" value="1"/>
</dbReference>
<feature type="transmembrane region" description="Helical" evidence="1">
    <location>
        <begin position="67"/>
        <end position="90"/>
    </location>
</feature>